<proteinExistence type="predicted"/>
<feature type="compositionally biased region" description="Polar residues" evidence="1">
    <location>
        <begin position="230"/>
        <end position="240"/>
    </location>
</feature>
<evidence type="ECO:0000313" key="2">
    <source>
        <dbReference type="EMBL" id="PSN59144.1"/>
    </source>
</evidence>
<organism evidence="2 3">
    <name type="scientific">Corynespora cassiicola Philippines</name>
    <dbReference type="NCBI Taxonomy" id="1448308"/>
    <lineage>
        <taxon>Eukaryota</taxon>
        <taxon>Fungi</taxon>
        <taxon>Dikarya</taxon>
        <taxon>Ascomycota</taxon>
        <taxon>Pezizomycotina</taxon>
        <taxon>Dothideomycetes</taxon>
        <taxon>Pleosporomycetidae</taxon>
        <taxon>Pleosporales</taxon>
        <taxon>Corynesporascaceae</taxon>
        <taxon>Corynespora</taxon>
    </lineage>
</organism>
<accession>A0A2T2N159</accession>
<name>A0A2T2N159_CORCC</name>
<dbReference type="AlphaFoldDB" id="A0A2T2N159"/>
<keyword evidence="3" id="KW-1185">Reference proteome</keyword>
<protein>
    <submittedName>
        <fullName evidence="2">Uncharacterized protein</fullName>
    </submittedName>
</protein>
<reference evidence="2 3" key="1">
    <citation type="journal article" date="2018" name="Front. Microbiol.">
        <title>Genome-Wide Analysis of Corynespora cassiicola Leaf Fall Disease Putative Effectors.</title>
        <authorList>
            <person name="Lopez D."/>
            <person name="Ribeiro S."/>
            <person name="Label P."/>
            <person name="Fumanal B."/>
            <person name="Venisse J.S."/>
            <person name="Kohler A."/>
            <person name="de Oliveira R.R."/>
            <person name="Labutti K."/>
            <person name="Lipzen A."/>
            <person name="Lail K."/>
            <person name="Bauer D."/>
            <person name="Ohm R.A."/>
            <person name="Barry K.W."/>
            <person name="Spatafora J."/>
            <person name="Grigoriev I.V."/>
            <person name="Martin F.M."/>
            <person name="Pujade-Renaud V."/>
        </authorList>
    </citation>
    <scope>NUCLEOTIDE SEQUENCE [LARGE SCALE GENOMIC DNA]</scope>
    <source>
        <strain evidence="2 3">Philippines</strain>
    </source>
</reference>
<dbReference type="Proteomes" id="UP000240883">
    <property type="component" value="Unassembled WGS sequence"/>
</dbReference>
<evidence type="ECO:0000256" key="1">
    <source>
        <dbReference type="SAM" id="MobiDB-lite"/>
    </source>
</evidence>
<feature type="region of interest" description="Disordered" evidence="1">
    <location>
        <begin position="205"/>
        <end position="278"/>
    </location>
</feature>
<dbReference type="EMBL" id="KZ678163">
    <property type="protein sequence ID" value="PSN59144.1"/>
    <property type="molecule type" value="Genomic_DNA"/>
</dbReference>
<sequence>MDNEQPSSEVVRWPGTDGSIAPSAHTACACQYSSDHADEAARRFQDDLPSIWTAAAMCQMGAAPLNAEGRAMPEAQGAGITLAQPTWGNGYSFDASSLMELGTLAPFSQPVFTPSQADLGHDPLTPSRTCTCECMNAYSPHTPSSEKRTMAWDECGPIHSRSVNFPCAFAPPCPTVNPAVLLLDSNKAPSPWSAVDSNLDGALVPELSPGANNDHPESPFAPLGDGKMDFQTSMAKQETAGSLPMPTLVRPMNGEEKGATSRAESLPCGKGGRRRVSR</sequence>
<gene>
    <name evidence="2" type="ORF">BS50DRAFT_594870</name>
</gene>
<evidence type="ECO:0000313" key="3">
    <source>
        <dbReference type="Proteomes" id="UP000240883"/>
    </source>
</evidence>